<evidence type="ECO:0000313" key="2">
    <source>
        <dbReference type="Proteomes" id="UP001567538"/>
    </source>
</evidence>
<sequence>MLKSRNQTFKGEAAQLPRSKYTSLRDLEAVSSKVLDLWPTSDKVGNPLLRRAAMLYGRTGAPPPPTRRSSSMCFSPRFSRWMKGFMWDCFGFNVDHYDLD</sequence>
<protein>
    <submittedName>
        <fullName evidence="1">Uncharacterized protein</fullName>
    </submittedName>
</protein>
<proteinExistence type="predicted"/>
<organism evidence="1 2">
    <name type="scientific">Salvia divinorum</name>
    <name type="common">Maria pastora</name>
    <name type="synonym">Diviner's sage</name>
    <dbReference type="NCBI Taxonomy" id="28513"/>
    <lineage>
        <taxon>Eukaryota</taxon>
        <taxon>Viridiplantae</taxon>
        <taxon>Streptophyta</taxon>
        <taxon>Embryophyta</taxon>
        <taxon>Tracheophyta</taxon>
        <taxon>Spermatophyta</taxon>
        <taxon>Magnoliopsida</taxon>
        <taxon>eudicotyledons</taxon>
        <taxon>Gunneridae</taxon>
        <taxon>Pentapetalae</taxon>
        <taxon>asterids</taxon>
        <taxon>lamiids</taxon>
        <taxon>Lamiales</taxon>
        <taxon>Lamiaceae</taxon>
        <taxon>Nepetoideae</taxon>
        <taxon>Mentheae</taxon>
        <taxon>Salviinae</taxon>
        <taxon>Salvia</taxon>
        <taxon>Salvia subgen. Calosphace</taxon>
    </lineage>
</organism>
<keyword evidence="2" id="KW-1185">Reference proteome</keyword>
<name>A0ABD1H8G2_SALDI</name>
<gene>
    <name evidence="1" type="ORF">AAHA92_13118</name>
</gene>
<evidence type="ECO:0000313" key="1">
    <source>
        <dbReference type="EMBL" id="KAL1552305.1"/>
    </source>
</evidence>
<dbReference type="AlphaFoldDB" id="A0ABD1H8G2"/>
<accession>A0ABD1H8G2</accession>
<dbReference type="Proteomes" id="UP001567538">
    <property type="component" value="Unassembled WGS sequence"/>
</dbReference>
<comment type="caution">
    <text evidence="1">The sequence shown here is derived from an EMBL/GenBank/DDBJ whole genome shotgun (WGS) entry which is preliminary data.</text>
</comment>
<dbReference type="EMBL" id="JBEAFC010000006">
    <property type="protein sequence ID" value="KAL1552305.1"/>
    <property type="molecule type" value="Genomic_DNA"/>
</dbReference>
<reference evidence="1 2" key="1">
    <citation type="submission" date="2024-06" db="EMBL/GenBank/DDBJ databases">
        <title>A chromosome level genome sequence of Diviner's sage (Salvia divinorum).</title>
        <authorList>
            <person name="Ford S.A."/>
            <person name="Ro D.-K."/>
            <person name="Ness R.W."/>
            <person name="Phillips M.A."/>
        </authorList>
    </citation>
    <scope>NUCLEOTIDE SEQUENCE [LARGE SCALE GENOMIC DNA]</scope>
    <source>
        <strain evidence="1">SAF-2024a</strain>
        <tissue evidence="1">Leaf</tissue>
    </source>
</reference>